<accession>A0A9J5XU10</accession>
<dbReference type="EMBL" id="JACXVP010000008">
    <property type="protein sequence ID" value="KAG5590748.1"/>
    <property type="molecule type" value="Genomic_DNA"/>
</dbReference>
<organism evidence="1 2">
    <name type="scientific">Solanum commersonii</name>
    <name type="common">Commerson's wild potato</name>
    <name type="synonym">Commerson's nightshade</name>
    <dbReference type="NCBI Taxonomy" id="4109"/>
    <lineage>
        <taxon>Eukaryota</taxon>
        <taxon>Viridiplantae</taxon>
        <taxon>Streptophyta</taxon>
        <taxon>Embryophyta</taxon>
        <taxon>Tracheophyta</taxon>
        <taxon>Spermatophyta</taxon>
        <taxon>Magnoliopsida</taxon>
        <taxon>eudicotyledons</taxon>
        <taxon>Gunneridae</taxon>
        <taxon>Pentapetalae</taxon>
        <taxon>asterids</taxon>
        <taxon>lamiids</taxon>
        <taxon>Solanales</taxon>
        <taxon>Solanaceae</taxon>
        <taxon>Solanoideae</taxon>
        <taxon>Solaneae</taxon>
        <taxon>Solanum</taxon>
    </lineage>
</organism>
<dbReference type="AlphaFoldDB" id="A0A9J5XU10"/>
<feature type="non-terminal residue" evidence="1">
    <location>
        <position position="172"/>
    </location>
</feature>
<name>A0A9J5XU10_SOLCO</name>
<keyword evidence="2" id="KW-1185">Reference proteome</keyword>
<proteinExistence type="predicted"/>
<dbReference type="OrthoDB" id="1158011at2759"/>
<gene>
    <name evidence="1" type="ORF">H5410_041262</name>
</gene>
<sequence>MLQERNTSRGWRLPSSLEEYLERTEPHQSEMLHLVSHQKSLLNSRRPTEEGNATSPWMFPMQFDLGKQKIYSYTANSLHRSGSLSSTSQAPAGLCLNTLLSALVDGSEGGGGWVGSKTRKKWWKLIPSCIWWSVASLKSYAHEDISIGSWMMGLQTTYTDDSRLCCSTTTSQ</sequence>
<evidence type="ECO:0000313" key="2">
    <source>
        <dbReference type="Proteomes" id="UP000824120"/>
    </source>
</evidence>
<evidence type="ECO:0000313" key="1">
    <source>
        <dbReference type="EMBL" id="KAG5590748.1"/>
    </source>
</evidence>
<protein>
    <submittedName>
        <fullName evidence="1">Uncharacterized protein</fullName>
    </submittedName>
</protein>
<dbReference type="Proteomes" id="UP000824120">
    <property type="component" value="Chromosome 8"/>
</dbReference>
<comment type="caution">
    <text evidence="1">The sequence shown here is derived from an EMBL/GenBank/DDBJ whole genome shotgun (WGS) entry which is preliminary data.</text>
</comment>
<reference evidence="1 2" key="1">
    <citation type="submission" date="2020-09" db="EMBL/GenBank/DDBJ databases">
        <title>De no assembly of potato wild relative species, Solanum commersonii.</title>
        <authorList>
            <person name="Cho K."/>
        </authorList>
    </citation>
    <scope>NUCLEOTIDE SEQUENCE [LARGE SCALE GENOMIC DNA]</scope>
    <source>
        <strain evidence="1">LZ3.2</strain>
        <tissue evidence="1">Leaf</tissue>
    </source>
</reference>